<dbReference type="InterPro" id="IPR036259">
    <property type="entry name" value="MFS_trans_sf"/>
</dbReference>
<dbReference type="SUPFAM" id="SSF103473">
    <property type="entry name" value="MFS general substrate transporter"/>
    <property type="match status" value="1"/>
</dbReference>
<feature type="transmembrane region" description="Helical" evidence="4">
    <location>
        <begin position="420"/>
        <end position="441"/>
    </location>
</feature>
<keyword evidence="4" id="KW-0812">Transmembrane</keyword>
<dbReference type="InterPro" id="IPR050327">
    <property type="entry name" value="Proton-linked_MCT"/>
</dbReference>
<name>A0A117NRB1_PENFR</name>
<reference evidence="5 6" key="1">
    <citation type="submission" date="2015-10" db="EMBL/GenBank/DDBJ databases">
        <title>Genome sequencing of Penicillium freii.</title>
        <authorList>
            <person name="Nguyen H.D."/>
            <person name="Visagie C.M."/>
            <person name="Seifert K.A."/>
        </authorList>
    </citation>
    <scope>NUCLEOTIDE SEQUENCE [LARGE SCALE GENOMIC DNA]</scope>
    <source>
        <strain evidence="5 6">DAOM 242723</strain>
    </source>
</reference>
<feature type="transmembrane region" description="Helical" evidence="4">
    <location>
        <begin position="223"/>
        <end position="243"/>
    </location>
</feature>
<evidence type="ECO:0000256" key="1">
    <source>
        <dbReference type="ARBA" id="ARBA00004141"/>
    </source>
</evidence>
<dbReference type="EMBL" id="LLXE01000030">
    <property type="protein sequence ID" value="KUM65270.1"/>
    <property type="molecule type" value="Genomic_DNA"/>
</dbReference>
<feature type="region of interest" description="Disordered" evidence="3">
    <location>
        <begin position="24"/>
        <end position="56"/>
    </location>
</feature>
<dbReference type="AlphaFoldDB" id="A0A117NRB1"/>
<gene>
    <name evidence="5" type="ORF">ACN42_g1798</name>
</gene>
<feature type="transmembrane region" description="Helical" evidence="4">
    <location>
        <begin position="198"/>
        <end position="217"/>
    </location>
</feature>
<dbReference type="GO" id="GO:0022857">
    <property type="term" value="F:transmembrane transporter activity"/>
    <property type="evidence" value="ECO:0007669"/>
    <property type="project" value="InterPro"/>
</dbReference>
<evidence type="ECO:0000256" key="3">
    <source>
        <dbReference type="SAM" id="MobiDB-lite"/>
    </source>
</evidence>
<feature type="transmembrane region" description="Helical" evidence="4">
    <location>
        <begin position="165"/>
        <end position="186"/>
    </location>
</feature>
<protein>
    <recommendedName>
        <fullName evidence="7">Major facilitator superfamily (MFS) profile domain-containing protein</fullName>
    </recommendedName>
</protein>
<organism evidence="5 6">
    <name type="scientific">Penicillium freii</name>
    <dbReference type="NCBI Taxonomy" id="48697"/>
    <lineage>
        <taxon>Eukaryota</taxon>
        <taxon>Fungi</taxon>
        <taxon>Dikarya</taxon>
        <taxon>Ascomycota</taxon>
        <taxon>Pezizomycotina</taxon>
        <taxon>Eurotiomycetes</taxon>
        <taxon>Eurotiomycetidae</taxon>
        <taxon>Eurotiales</taxon>
        <taxon>Aspergillaceae</taxon>
        <taxon>Penicillium</taxon>
    </lineage>
</organism>
<dbReference type="Pfam" id="PF07690">
    <property type="entry name" value="MFS_1"/>
    <property type="match status" value="1"/>
</dbReference>
<sequence>MGAPPGHGPSIFCRLPWSGSKDSTFIASTHESPTQTVEDAEESGQESSVVASETDAPPDGGYGWVCAVAAAVVNAHSWGFNSAYAVFLAYYLKHGTFEGATKLRYAFVGSLSLTTMFTISPLATISMQRYGVRKTMFVGVICETASLICASFAKQIWHLFLTQGILFGLGMGLLFIPVASVVPQWFTTKRSLASGISLSGAGLGGLIYSLAASAMIHNIGLSWAFRVLGLLAFSINTICVLLIRDRNKPDKTKKITMDLAIFKSRDFDLLIGFSFFTILGYFILVYSLADYGQRIGLTSSQASLVSGILNLGQAIGRPLIGYCSDSVGRINIAGITTFIAGVLTLAVWVNSESYGLLMFYAIAEGLVAGNMWATIAPLVAEILGVEKVAHGMNLVWLSIVVPSTFSEPIALALTNATGEYLGAQLFAGFMYIAASHMNRCLVLRSSVNPNMAIAFRCYTFIVMIILVWSRLSEHDGTHVFRLTKVP</sequence>
<feature type="transmembrane region" description="Helical" evidence="4">
    <location>
        <begin position="62"/>
        <end position="91"/>
    </location>
</feature>
<keyword evidence="4" id="KW-1133">Transmembrane helix</keyword>
<comment type="similarity">
    <text evidence="2">Belongs to the major facilitator superfamily. Monocarboxylate porter (TC 2.A.1.13) family.</text>
</comment>
<keyword evidence="6" id="KW-1185">Reference proteome</keyword>
<evidence type="ECO:0000256" key="2">
    <source>
        <dbReference type="ARBA" id="ARBA00006727"/>
    </source>
</evidence>
<dbReference type="CDD" id="cd17352">
    <property type="entry name" value="MFS_MCT_SLC16"/>
    <property type="match status" value="1"/>
</dbReference>
<keyword evidence="4" id="KW-0472">Membrane</keyword>
<dbReference type="Proteomes" id="UP000055045">
    <property type="component" value="Unassembled WGS sequence"/>
</dbReference>
<accession>A0A117NRB1</accession>
<dbReference type="Gene3D" id="1.20.1250.20">
    <property type="entry name" value="MFS general substrate transporter like domains"/>
    <property type="match status" value="2"/>
</dbReference>
<dbReference type="PANTHER" id="PTHR11360">
    <property type="entry name" value="MONOCARBOXYLATE TRANSPORTER"/>
    <property type="match status" value="1"/>
</dbReference>
<evidence type="ECO:0000256" key="4">
    <source>
        <dbReference type="SAM" id="Phobius"/>
    </source>
</evidence>
<comment type="subcellular location">
    <subcellularLocation>
        <location evidence="1">Membrane</location>
        <topology evidence="1">Multi-pass membrane protein</topology>
    </subcellularLocation>
</comment>
<evidence type="ECO:0000313" key="5">
    <source>
        <dbReference type="EMBL" id="KUM65270.1"/>
    </source>
</evidence>
<evidence type="ECO:0000313" key="6">
    <source>
        <dbReference type="Proteomes" id="UP000055045"/>
    </source>
</evidence>
<feature type="transmembrane region" description="Helical" evidence="4">
    <location>
        <begin position="394"/>
        <end position="414"/>
    </location>
</feature>
<feature type="transmembrane region" description="Helical" evidence="4">
    <location>
        <begin position="103"/>
        <end position="123"/>
    </location>
</feature>
<feature type="transmembrane region" description="Helical" evidence="4">
    <location>
        <begin position="357"/>
        <end position="382"/>
    </location>
</feature>
<feature type="transmembrane region" description="Helical" evidence="4">
    <location>
        <begin position="332"/>
        <end position="351"/>
    </location>
</feature>
<dbReference type="InterPro" id="IPR011701">
    <property type="entry name" value="MFS"/>
</dbReference>
<feature type="compositionally biased region" description="Polar residues" evidence="3">
    <location>
        <begin position="24"/>
        <end position="37"/>
    </location>
</feature>
<comment type="caution">
    <text evidence="5">The sequence shown here is derived from an EMBL/GenBank/DDBJ whole genome shotgun (WGS) entry which is preliminary data.</text>
</comment>
<proteinExistence type="inferred from homology"/>
<evidence type="ECO:0008006" key="7">
    <source>
        <dbReference type="Google" id="ProtNLM"/>
    </source>
</evidence>
<feature type="transmembrane region" description="Helical" evidence="4">
    <location>
        <begin position="267"/>
        <end position="289"/>
    </location>
</feature>
<feature type="transmembrane region" description="Helical" evidence="4">
    <location>
        <begin position="453"/>
        <end position="471"/>
    </location>
</feature>
<dbReference type="GO" id="GO:0016020">
    <property type="term" value="C:membrane"/>
    <property type="evidence" value="ECO:0007669"/>
    <property type="project" value="UniProtKB-SubCell"/>
</dbReference>
<dbReference type="PANTHER" id="PTHR11360:SF315">
    <property type="entry name" value="TRANSPORTER MCH2-RELATED"/>
    <property type="match status" value="1"/>
</dbReference>